<dbReference type="InterPro" id="IPR050832">
    <property type="entry name" value="Bact_Acetyltransf"/>
</dbReference>
<keyword evidence="2" id="KW-0012">Acyltransferase</keyword>
<evidence type="ECO:0000313" key="4">
    <source>
        <dbReference type="EMBL" id="ODR04918.1"/>
    </source>
</evidence>
<dbReference type="PROSITE" id="PS51186">
    <property type="entry name" value="GNAT"/>
    <property type="match status" value="1"/>
</dbReference>
<dbReference type="CDD" id="cd04301">
    <property type="entry name" value="NAT_SF"/>
    <property type="match status" value="1"/>
</dbReference>
<organism evidence="4 5">
    <name type="scientific">Mycobacterium sherrisii</name>
    <dbReference type="NCBI Taxonomy" id="243061"/>
    <lineage>
        <taxon>Bacteria</taxon>
        <taxon>Bacillati</taxon>
        <taxon>Actinomycetota</taxon>
        <taxon>Actinomycetes</taxon>
        <taxon>Mycobacteriales</taxon>
        <taxon>Mycobacteriaceae</taxon>
        <taxon>Mycobacterium</taxon>
        <taxon>Mycobacterium simiae complex</taxon>
    </lineage>
</organism>
<evidence type="ECO:0000313" key="5">
    <source>
        <dbReference type="Proteomes" id="UP000094224"/>
    </source>
</evidence>
<accession>A0A1E3STV2</accession>
<dbReference type="GO" id="GO:0016747">
    <property type="term" value="F:acyltransferase activity, transferring groups other than amino-acyl groups"/>
    <property type="evidence" value="ECO:0007669"/>
    <property type="project" value="InterPro"/>
</dbReference>
<dbReference type="EMBL" id="MIHC01000027">
    <property type="protein sequence ID" value="ODR04918.1"/>
    <property type="molecule type" value="Genomic_DNA"/>
</dbReference>
<reference evidence="5" key="1">
    <citation type="submission" date="2016-09" db="EMBL/GenBank/DDBJ databases">
        <authorList>
            <person name="Greninger A.L."/>
            <person name="Jerome K.R."/>
            <person name="Mcnair B."/>
            <person name="Wallis C."/>
            <person name="Fang F."/>
        </authorList>
    </citation>
    <scope>NUCLEOTIDE SEQUENCE [LARGE SCALE GENOMIC DNA]</scope>
    <source>
        <strain evidence="5">BC1_M4</strain>
    </source>
</reference>
<dbReference type="InterPro" id="IPR016181">
    <property type="entry name" value="Acyl_CoA_acyltransferase"/>
</dbReference>
<dbReference type="Pfam" id="PF00583">
    <property type="entry name" value="Acetyltransf_1"/>
    <property type="match status" value="1"/>
</dbReference>
<keyword evidence="5" id="KW-1185">Reference proteome</keyword>
<dbReference type="SUPFAM" id="SSF55729">
    <property type="entry name" value="Acyl-CoA N-acyltransferases (Nat)"/>
    <property type="match status" value="1"/>
</dbReference>
<feature type="domain" description="N-acetyltransferase" evidence="3">
    <location>
        <begin position="15"/>
        <end position="170"/>
    </location>
</feature>
<dbReference type="InterPro" id="IPR000182">
    <property type="entry name" value="GNAT_dom"/>
</dbReference>
<comment type="caution">
    <text evidence="4">The sequence shown here is derived from an EMBL/GenBank/DDBJ whole genome shotgun (WGS) entry which is preliminary data.</text>
</comment>
<dbReference type="STRING" id="243061.AWC25_06920"/>
<evidence type="ECO:0000256" key="1">
    <source>
        <dbReference type="ARBA" id="ARBA00022679"/>
    </source>
</evidence>
<name>A0A1E3STV2_9MYCO</name>
<dbReference type="PANTHER" id="PTHR43877">
    <property type="entry name" value="AMINOALKYLPHOSPHONATE N-ACETYLTRANSFERASE-RELATED-RELATED"/>
    <property type="match status" value="1"/>
</dbReference>
<dbReference type="PANTHER" id="PTHR43877:SF2">
    <property type="entry name" value="AMINOALKYLPHOSPHONATE N-ACETYLTRANSFERASE-RELATED"/>
    <property type="match status" value="1"/>
</dbReference>
<evidence type="ECO:0000256" key="2">
    <source>
        <dbReference type="ARBA" id="ARBA00023315"/>
    </source>
</evidence>
<evidence type="ECO:0000259" key="3">
    <source>
        <dbReference type="PROSITE" id="PS51186"/>
    </source>
</evidence>
<gene>
    <name evidence="4" type="ORF">BHQ21_16060</name>
</gene>
<dbReference type="AlphaFoldDB" id="A0A1E3STV2"/>
<dbReference type="Gene3D" id="3.40.630.30">
    <property type="match status" value="1"/>
</dbReference>
<sequence length="170" mass="19067">MRGISVRGEVKVSSLEFVPATLEDALAQPLLTELAQEYAQRYERPAPEVLAWLKDNPADEFSPPDGGMLIGLLDGRPVTGGGFRRLDAETAELKRIWTDREHRRRGYAMALLTELEAEIATRGYKKIYLMTGDRQPEAEELYAATGYTRLDAPRQSDAPVFPIAFEKRLA</sequence>
<keyword evidence="1 4" id="KW-0808">Transferase</keyword>
<proteinExistence type="predicted"/>
<protein>
    <submittedName>
        <fullName evidence="4">GNAT family N-acetyltransferase</fullName>
    </submittedName>
</protein>
<dbReference type="Proteomes" id="UP000094224">
    <property type="component" value="Unassembled WGS sequence"/>
</dbReference>